<dbReference type="PANTHER" id="PTHR19353:SF30">
    <property type="entry name" value="DELTA 8-(E)-SPHINGOLIPID DESATURASE"/>
    <property type="match status" value="1"/>
</dbReference>
<dbReference type="SUPFAM" id="SSF55856">
    <property type="entry name" value="Cytochrome b5-like heme/steroid binding domain"/>
    <property type="match status" value="1"/>
</dbReference>
<dbReference type="InterPro" id="IPR001199">
    <property type="entry name" value="Cyt_B5-like_heme/steroid-bd"/>
</dbReference>
<keyword evidence="13" id="KW-0408">Iron</keyword>
<reference evidence="19" key="1">
    <citation type="submission" date="2022-12" db="EMBL/GenBank/DDBJ databases">
        <authorList>
            <person name="Petersen C."/>
        </authorList>
    </citation>
    <scope>NUCLEOTIDE SEQUENCE</scope>
    <source>
        <strain evidence="19">IBT 21472</strain>
    </source>
</reference>
<proteinExistence type="inferred from homology"/>
<comment type="caution">
    <text evidence="19">The sequence shown here is derived from an EMBL/GenBank/DDBJ whole genome shotgun (WGS) entry which is preliminary data.</text>
</comment>
<evidence type="ECO:0000256" key="10">
    <source>
        <dbReference type="ARBA" id="ARBA00022919"/>
    </source>
</evidence>
<evidence type="ECO:0000256" key="2">
    <source>
        <dbReference type="ARBA" id="ARBA00004760"/>
    </source>
</evidence>
<gene>
    <name evidence="19" type="ORF">N7476_010971</name>
</gene>
<protein>
    <recommendedName>
        <fullName evidence="6">Delta 8-(E)-sphingolipid desaturase</fullName>
        <ecNumber evidence="5">1.14.19.18</ecNumber>
    </recommendedName>
</protein>
<dbReference type="InterPro" id="IPR036400">
    <property type="entry name" value="Cyt_B5-like_heme/steroid_sf"/>
</dbReference>
<evidence type="ECO:0000256" key="15">
    <source>
        <dbReference type="ARBA" id="ARBA00023136"/>
    </source>
</evidence>
<dbReference type="PANTHER" id="PTHR19353">
    <property type="entry name" value="FATTY ACID DESATURASE 2"/>
    <property type="match status" value="1"/>
</dbReference>
<evidence type="ECO:0000313" key="20">
    <source>
        <dbReference type="Proteomes" id="UP001147746"/>
    </source>
</evidence>
<dbReference type="GO" id="GO:0016717">
    <property type="term" value="F:oxidoreductase activity, acting on paired donors, with oxidation of a pair of donors resulting in the reduction of molecular oxygen to two molecules of water"/>
    <property type="evidence" value="ECO:0007669"/>
    <property type="project" value="TreeGrafter"/>
</dbReference>
<dbReference type="InterPro" id="IPR005804">
    <property type="entry name" value="FA_desaturase_dom"/>
</dbReference>
<evidence type="ECO:0000256" key="16">
    <source>
        <dbReference type="SAM" id="MobiDB-lite"/>
    </source>
</evidence>
<dbReference type="GO" id="GO:0016020">
    <property type="term" value="C:membrane"/>
    <property type="evidence" value="ECO:0007669"/>
    <property type="project" value="UniProtKB-SubCell"/>
</dbReference>
<evidence type="ECO:0000313" key="19">
    <source>
        <dbReference type="EMBL" id="KAJ5299414.1"/>
    </source>
</evidence>
<feature type="transmembrane region" description="Helical" evidence="17">
    <location>
        <begin position="420"/>
        <end position="439"/>
    </location>
</feature>
<feature type="region of interest" description="Disordered" evidence="16">
    <location>
        <begin position="97"/>
        <end position="136"/>
    </location>
</feature>
<comment type="pathway">
    <text evidence="2">Lipid metabolism; sphingolipid metabolism.</text>
</comment>
<accession>A0A9W9PLP8</accession>
<dbReference type="Gene3D" id="3.10.120.10">
    <property type="entry name" value="Cytochrome b5-like heme/steroid binding domain"/>
    <property type="match status" value="1"/>
</dbReference>
<dbReference type="Proteomes" id="UP001147746">
    <property type="component" value="Unassembled WGS sequence"/>
</dbReference>
<dbReference type="EC" id="1.14.19.18" evidence="5"/>
<feature type="transmembrane region" description="Helical" evidence="17">
    <location>
        <begin position="358"/>
        <end position="374"/>
    </location>
</feature>
<dbReference type="SMART" id="SM01117">
    <property type="entry name" value="Cyt-b5"/>
    <property type="match status" value="1"/>
</dbReference>
<keyword evidence="10" id="KW-0746">Sphingolipid metabolism</keyword>
<sequence>MSKTATRASARDKVLSRREIEGMIADNRSIIIVDGKVLRLDGWIKFHPGGSLAIRHMIGKDATDEVNALHSQEARQRMSKFQIGSIEGRWTNFLPPIQGGQFRPYNGDDAEDGDISSSDLSEEVSPPPSPIFDADDSGLRRRLSISSLSSAFSSIPPPTEEVRTEESKGAYVMDARTQAEILLDESKYPPLTAEYQENITQKYRQLNERIRAAGLYNCNYFAYAIEISRYSLLFGLFLFFLNRSWFCLSGLFLGCFWHQLVFSAHDAGHMGITHNFQVDTTIGMIIADYLGGLSLGWWKRSHNVHHIVTNSPEHDPDIELMPFFALSHRFFDSLRSTYYDRIMAYDAVAQVTVKYQHYLYYPILLFGRFNLYFLSWEHIIVGRGPRHGAGWWHRWFELAGQIFFWTWFGYGVVYLSIPSWWSRIAFVLISHMVTAPLHVQITLSHYAMSTADLGPRESFPQKMLRTTMDVDCPTWLDFFHGGLQFQAIHHLYPRIPRHNLRKTQQFVKEFCEDVNIPYAVFTFYDGNKEVISRLGHVAKQARILEECRKKCAEQGVFADHHHSH</sequence>
<dbReference type="Pfam" id="PF00173">
    <property type="entry name" value="Cyt-b5"/>
    <property type="match status" value="1"/>
</dbReference>
<evidence type="ECO:0000256" key="11">
    <source>
        <dbReference type="ARBA" id="ARBA00022989"/>
    </source>
</evidence>
<dbReference type="PROSITE" id="PS50255">
    <property type="entry name" value="CYTOCHROME_B5_2"/>
    <property type="match status" value="1"/>
</dbReference>
<reference evidence="19" key="2">
    <citation type="journal article" date="2023" name="IMA Fungus">
        <title>Comparative genomic study of the Penicillium genus elucidates a diverse pangenome and 15 lateral gene transfer events.</title>
        <authorList>
            <person name="Petersen C."/>
            <person name="Sorensen T."/>
            <person name="Nielsen M.R."/>
            <person name="Sondergaard T.E."/>
            <person name="Sorensen J.L."/>
            <person name="Fitzpatrick D.A."/>
            <person name="Frisvad J.C."/>
            <person name="Nielsen K.L."/>
        </authorList>
    </citation>
    <scope>NUCLEOTIDE SEQUENCE</scope>
    <source>
        <strain evidence="19">IBT 21472</strain>
    </source>
</reference>
<dbReference type="CDD" id="cd03506">
    <property type="entry name" value="Delta6-FADS-like"/>
    <property type="match status" value="1"/>
</dbReference>
<organism evidence="19 20">
    <name type="scientific">Penicillium atrosanguineum</name>
    <dbReference type="NCBI Taxonomy" id="1132637"/>
    <lineage>
        <taxon>Eukaryota</taxon>
        <taxon>Fungi</taxon>
        <taxon>Dikarya</taxon>
        <taxon>Ascomycota</taxon>
        <taxon>Pezizomycotina</taxon>
        <taxon>Eurotiomycetes</taxon>
        <taxon>Eurotiomycetidae</taxon>
        <taxon>Eurotiales</taxon>
        <taxon>Aspergillaceae</taxon>
        <taxon>Penicillium</taxon>
    </lineage>
</organism>
<evidence type="ECO:0000256" key="14">
    <source>
        <dbReference type="ARBA" id="ARBA00023098"/>
    </source>
</evidence>
<evidence type="ECO:0000259" key="18">
    <source>
        <dbReference type="PROSITE" id="PS50255"/>
    </source>
</evidence>
<dbReference type="AlphaFoldDB" id="A0A9W9PLP8"/>
<evidence type="ECO:0000256" key="7">
    <source>
        <dbReference type="ARBA" id="ARBA00022617"/>
    </source>
</evidence>
<dbReference type="EMBL" id="JAPZBO010000010">
    <property type="protein sequence ID" value="KAJ5299414.1"/>
    <property type="molecule type" value="Genomic_DNA"/>
</dbReference>
<keyword evidence="8 17" id="KW-0812">Transmembrane</keyword>
<keyword evidence="9" id="KW-0479">Metal-binding</keyword>
<evidence type="ECO:0000256" key="17">
    <source>
        <dbReference type="SAM" id="Phobius"/>
    </source>
</evidence>
<name>A0A9W9PLP8_9EURO</name>
<keyword evidence="7" id="KW-0349">Heme</keyword>
<evidence type="ECO:0000256" key="13">
    <source>
        <dbReference type="ARBA" id="ARBA00023004"/>
    </source>
</evidence>
<keyword evidence="11 17" id="KW-1133">Transmembrane helix</keyword>
<evidence type="ECO:0000256" key="5">
    <source>
        <dbReference type="ARBA" id="ARBA00012019"/>
    </source>
</evidence>
<evidence type="ECO:0000256" key="1">
    <source>
        <dbReference type="ARBA" id="ARBA00004141"/>
    </source>
</evidence>
<dbReference type="PIRSF" id="PIRSF015921">
    <property type="entry name" value="FA_sphinglp_des"/>
    <property type="match status" value="1"/>
</dbReference>
<evidence type="ECO:0000256" key="12">
    <source>
        <dbReference type="ARBA" id="ARBA00023002"/>
    </source>
</evidence>
<keyword evidence="15 17" id="KW-0472">Membrane</keyword>
<feature type="transmembrane region" description="Helical" evidence="17">
    <location>
        <begin position="395"/>
        <end position="414"/>
    </location>
</feature>
<dbReference type="GO" id="GO:0046872">
    <property type="term" value="F:metal ion binding"/>
    <property type="evidence" value="ECO:0007669"/>
    <property type="project" value="UniProtKB-KW"/>
</dbReference>
<evidence type="ECO:0000256" key="8">
    <source>
        <dbReference type="ARBA" id="ARBA00022692"/>
    </source>
</evidence>
<keyword evidence="20" id="KW-1185">Reference proteome</keyword>
<evidence type="ECO:0000256" key="6">
    <source>
        <dbReference type="ARBA" id="ARBA00016939"/>
    </source>
</evidence>
<dbReference type="InterPro" id="IPR012171">
    <property type="entry name" value="Fatty_acid_desaturase"/>
</dbReference>
<evidence type="ECO:0000256" key="4">
    <source>
        <dbReference type="ARBA" id="ARBA00009295"/>
    </source>
</evidence>
<dbReference type="GO" id="GO:0006665">
    <property type="term" value="P:sphingolipid metabolic process"/>
    <property type="evidence" value="ECO:0007669"/>
    <property type="project" value="UniProtKB-KW"/>
</dbReference>
<comment type="similarity">
    <text evidence="4">Belongs to the fatty acid desaturase type 1 family.</text>
</comment>
<comment type="pathway">
    <text evidence="3">Sphingolipid metabolism.</text>
</comment>
<feature type="domain" description="Cytochrome b5 heme-binding" evidence="18">
    <location>
        <begin position="12"/>
        <end position="87"/>
    </location>
</feature>
<dbReference type="Pfam" id="PF00487">
    <property type="entry name" value="FA_desaturase"/>
    <property type="match status" value="1"/>
</dbReference>
<keyword evidence="14" id="KW-0443">Lipid metabolism</keyword>
<comment type="subcellular location">
    <subcellularLocation>
        <location evidence="1">Membrane</location>
        <topology evidence="1">Multi-pass membrane protein</topology>
    </subcellularLocation>
</comment>
<evidence type="ECO:0000256" key="9">
    <source>
        <dbReference type="ARBA" id="ARBA00022723"/>
    </source>
</evidence>
<keyword evidence="12" id="KW-0560">Oxidoreductase</keyword>
<evidence type="ECO:0000256" key="3">
    <source>
        <dbReference type="ARBA" id="ARBA00004991"/>
    </source>
</evidence>
<dbReference type="OrthoDB" id="260091at2759"/>
<feature type="transmembrane region" description="Helical" evidence="17">
    <location>
        <begin position="232"/>
        <end position="260"/>
    </location>
</feature>